<protein>
    <submittedName>
        <fullName evidence="1">Uncharacterized protein</fullName>
    </submittedName>
</protein>
<dbReference type="AlphaFoldDB" id="A0A1H2DRD7"/>
<dbReference type="EMBL" id="FNLM01000018">
    <property type="protein sequence ID" value="SDT85344.1"/>
    <property type="molecule type" value="Genomic_DNA"/>
</dbReference>
<name>A0A1H2DRD7_9ACTN</name>
<dbReference type="Proteomes" id="UP000183180">
    <property type="component" value="Unassembled WGS sequence"/>
</dbReference>
<dbReference type="STRING" id="158898.SAMN04488548_11853"/>
<evidence type="ECO:0000313" key="1">
    <source>
        <dbReference type="EMBL" id="SDT85344.1"/>
    </source>
</evidence>
<dbReference type="RefSeq" id="WP_244278039.1">
    <property type="nucleotide sequence ID" value="NZ_FNLM01000018.1"/>
</dbReference>
<evidence type="ECO:0000313" key="2">
    <source>
        <dbReference type="Proteomes" id="UP000183180"/>
    </source>
</evidence>
<proteinExistence type="predicted"/>
<sequence length="212" mass="23613">MNNDHDTSGLFLDRYGQRRLTEALVTIEAHLEDLADTLTRRAVIGRRDLASFRRPKKLRAKAPAHEGAQEFAAKLENTLTTAVRHTCETRGMDYMPVGYTHRPAFVGPLQADEKRIPVGYDDRALSVLTRWLRVHVITFAMTEGCVEWADEIEGFAHDITAMVDLPPDDTINVDDVKVAAAYKQVVTLSTIDTVAHKLGRWAKGSMPAVCGL</sequence>
<gene>
    <name evidence="1" type="ORF">SAMN04488548_11853</name>
</gene>
<accession>A0A1H2DRD7</accession>
<reference evidence="1 2" key="1">
    <citation type="submission" date="2016-10" db="EMBL/GenBank/DDBJ databases">
        <authorList>
            <person name="de Groot N.N."/>
        </authorList>
    </citation>
    <scope>NUCLEOTIDE SEQUENCE [LARGE SCALE GENOMIC DNA]</scope>
    <source>
        <strain evidence="1 2">DSM 44215</strain>
    </source>
</reference>
<organism evidence="1 2">
    <name type="scientific">Gordonia westfalica</name>
    <dbReference type="NCBI Taxonomy" id="158898"/>
    <lineage>
        <taxon>Bacteria</taxon>
        <taxon>Bacillati</taxon>
        <taxon>Actinomycetota</taxon>
        <taxon>Actinomycetes</taxon>
        <taxon>Mycobacteriales</taxon>
        <taxon>Gordoniaceae</taxon>
        <taxon>Gordonia</taxon>
    </lineage>
</organism>